<evidence type="ECO:0000313" key="1">
    <source>
        <dbReference type="EMBL" id="BDP40438.1"/>
    </source>
</evidence>
<keyword evidence="2" id="KW-1185">Reference proteome</keyword>
<protein>
    <recommendedName>
        <fullName evidence="3">DUF309 domain-containing protein</fullName>
    </recommendedName>
</protein>
<organism evidence="1 2">
    <name type="scientific">Deinococcus aetherius</name>
    <dbReference type="NCBI Taxonomy" id="200252"/>
    <lineage>
        <taxon>Bacteria</taxon>
        <taxon>Thermotogati</taxon>
        <taxon>Deinococcota</taxon>
        <taxon>Deinococci</taxon>
        <taxon>Deinococcales</taxon>
        <taxon>Deinococcaceae</taxon>
        <taxon>Deinococcus</taxon>
    </lineage>
</organism>
<dbReference type="RefSeq" id="WP_264776288.1">
    <property type="nucleotide sequence ID" value="NZ_AP026560.1"/>
</dbReference>
<name>A0ABM8A9K0_9DEIO</name>
<dbReference type="Pfam" id="PF03745">
    <property type="entry name" value="DUF309"/>
    <property type="match status" value="1"/>
</dbReference>
<sequence>MRETLREDLRAGARLFDSGEWWEAHEAWEGPWMRASGDERHFIQALILLAAALHKRWHHGSLAHRNFHKAESYLDRLPPEYGGVNLARLRAEVWAALHDPALRPGVGGSSTSPNGH</sequence>
<reference evidence="1" key="1">
    <citation type="submission" date="2022-07" db="EMBL/GenBank/DDBJ databases">
        <title>Complete Genome Sequence of the Radioresistant Bacterium Deinococcus aetherius ST0316, Isolated from the Air Dust collected in Lower Stratosphere above Japan.</title>
        <authorList>
            <person name="Satoh K."/>
            <person name="Hagiwara K."/>
            <person name="Katsumata K."/>
            <person name="Kubo A."/>
            <person name="Yokobori S."/>
            <person name="Yamagishi A."/>
            <person name="Oono Y."/>
            <person name="Narumi I."/>
        </authorList>
    </citation>
    <scope>NUCLEOTIDE SEQUENCE</scope>
    <source>
        <strain evidence="1">ST0316</strain>
    </source>
</reference>
<gene>
    <name evidence="1" type="ORF">DAETH_04070</name>
</gene>
<evidence type="ECO:0008006" key="3">
    <source>
        <dbReference type="Google" id="ProtNLM"/>
    </source>
</evidence>
<dbReference type="Proteomes" id="UP001064971">
    <property type="component" value="Chromosome"/>
</dbReference>
<evidence type="ECO:0000313" key="2">
    <source>
        <dbReference type="Proteomes" id="UP001064971"/>
    </source>
</evidence>
<dbReference type="SUPFAM" id="SSF140663">
    <property type="entry name" value="TTHA0068-like"/>
    <property type="match status" value="1"/>
</dbReference>
<dbReference type="Gene3D" id="1.10.3450.10">
    <property type="entry name" value="TTHA0068-like"/>
    <property type="match status" value="1"/>
</dbReference>
<dbReference type="EMBL" id="AP026560">
    <property type="protein sequence ID" value="BDP40438.1"/>
    <property type="molecule type" value="Genomic_DNA"/>
</dbReference>
<accession>A0ABM8A9K0</accession>
<dbReference type="InterPro" id="IPR023203">
    <property type="entry name" value="TTHA0068_sf"/>
</dbReference>
<dbReference type="InterPro" id="IPR005500">
    <property type="entry name" value="DUF309"/>
</dbReference>
<proteinExistence type="predicted"/>